<name>Q0PL47_9BACL</name>
<evidence type="ECO:0000256" key="3">
    <source>
        <dbReference type="ARBA" id="ARBA00022801"/>
    </source>
</evidence>
<dbReference type="PROSITE" id="PS01095">
    <property type="entry name" value="GH18_1"/>
    <property type="match status" value="1"/>
</dbReference>
<dbReference type="InterPro" id="IPR011583">
    <property type="entry name" value="Chitinase_II/V-like_cat"/>
</dbReference>
<evidence type="ECO:0000256" key="1">
    <source>
        <dbReference type="ARBA" id="ARBA00000822"/>
    </source>
</evidence>
<dbReference type="GO" id="GO:0008843">
    <property type="term" value="F:endochitinase activity"/>
    <property type="evidence" value="ECO:0007669"/>
    <property type="project" value="UniProtKB-EC"/>
</dbReference>
<dbReference type="SMART" id="SM00636">
    <property type="entry name" value="Glyco_18"/>
    <property type="match status" value="1"/>
</dbReference>
<evidence type="ECO:0000256" key="6">
    <source>
        <dbReference type="RuleBase" id="RU004453"/>
    </source>
</evidence>
<dbReference type="PROSITE" id="PS51910">
    <property type="entry name" value="GH18_2"/>
    <property type="match status" value="1"/>
</dbReference>
<evidence type="ECO:0000313" key="8">
    <source>
        <dbReference type="EMBL" id="ABG89276.1"/>
    </source>
</evidence>
<dbReference type="PANTHER" id="PTHR11177">
    <property type="entry name" value="CHITINASE"/>
    <property type="match status" value="1"/>
</dbReference>
<reference evidence="8" key="1">
    <citation type="journal article" date="2006" name="J. Invertebr. Pathol.">
        <title>Beepath: an ordered quantitative-PCR array for exploring honey bee immunity and disease.</title>
        <authorList>
            <person name="Evans J.D."/>
        </authorList>
    </citation>
    <scope>NUCLEOTIDE SEQUENCE</scope>
</reference>
<proteinExistence type="inferred from homology"/>
<dbReference type="EC" id="3.2.1.14" evidence="2"/>
<dbReference type="GO" id="GO:0008061">
    <property type="term" value="F:chitin binding"/>
    <property type="evidence" value="ECO:0007669"/>
    <property type="project" value="InterPro"/>
</dbReference>
<dbReference type="Pfam" id="PF00704">
    <property type="entry name" value="Glyco_hydro_18"/>
    <property type="match status" value="1"/>
</dbReference>
<evidence type="ECO:0000259" key="7">
    <source>
        <dbReference type="PROSITE" id="PS51910"/>
    </source>
</evidence>
<dbReference type="AlphaFoldDB" id="Q0PL47"/>
<evidence type="ECO:0000256" key="2">
    <source>
        <dbReference type="ARBA" id="ARBA00012729"/>
    </source>
</evidence>
<feature type="non-terminal residue" evidence="8">
    <location>
        <position position="1"/>
    </location>
</feature>
<dbReference type="EMBL" id="DQ811780">
    <property type="protein sequence ID" value="ABG89276.1"/>
    <property type="molecule type" value="Genomic_DNA"/>
</dbReference>
<keyword evidence="4 5" id="KW-0326">Glycosidase</keyword>
<evidence type="ECO:0000256" key="5">
    <source>
        <dbReference type="RuleBase" id="RU000489"/>
    </source>
</evidence>
<dbReference type="InterPro" id="IPR017853">
    <property type="entry name" value="GH"/>
</dbReference>
<accession>Q0PL47</accession>
<sequence length="202" mass="22979">FISISKASERKSLFSTAAGRFPVTSRILPHLATRERFANSSLEFIRKYGFDGVDIDWEYPGQPGDEKTNNKYRPEDKQNFTLLLAKVREKLDAASKADGRENDKYQLTIAAPAGPAAISTQDPGAYAKYLDHVNIMTYDYHGSWGNIPIINQPFIRIRMILIRRILPIISISMPRRPNSNSLGCLKKKLLLERLIIREDGWV</sequence>
<feature type="domain" description="GH18" evidence="7">
    <location>
        <begin position="1"/>
        <end position="202"/>
    </location>
</feature>
<dbReference type="SUPFAM" id="SSF51445">
    <property type="entry name" value="(Trans)glycosidases"/>
    <property type="match status" value="1"/>
</dbReference>
<evidence type="ECO:0000256" key="4">
    <source>
        <dbReference type="ARBA" id="ARBA00023295"/>
    </source>
</evidence>
<keyword evidence="3 5" id="KW-0378">Hydrolase</keyword>
<comment type="similarity">
    <text evidence="6">Belongs to the glycosyl hydrolase 18 family.</text>
</comment>
<comment type="catalytic activity">
    <reaction evidence="1">
        <text>Random endo-hydrolysis of N-acetyl-beta-D-glucosaminide (1-&gt;4)-beta-linkages in chitin and chitodextrins.</text>
        <dbReference type="EC" id="3.2.1.14"/>
    </reaction>
</comment>
<dbReference type="PANTHER" id="PTHR11177:SF317">
    <property type="entry name" value="CHITINASE 12-RELATED"/>
    <property type="match status" value="1"/>
</dbReference>
<dbReference type="InterPro" id="IPR001579">
    <property type="entry name" value="Glyco_hydro_18_chit_AS"/>
</dbReference>
<dbReference type="Gene3D" id="3.20.20.80">
    <property type="entry name" value="Glycosidases"/>
    <property type="match status" value="1"/>
</dbReference>
<dbReference type="InterPro" id="IPR050314">
    <property type="entry name" value="Glycosyl_Hydrlase_18"/>
</dbReference>
<protein>
    <recommendedName>
        <fullName evidence="2">chitinase</fullName>
        <ecNumber evidence="2">3.2.1.14</ecNumber>
    </recommendedName>
</protein>
<dbReference type="InterPro" id="IPR001223">
    <property type="entry name" value="Glyco_hydro18_cat"/>
</dbReference>
<dbReference type="GO" id="GO:0005975">
    <property type="term" value="P:carbohydrate metabolic process"/>
    <property type="evidence" value="ECO:0007669"/>
    <property type="project" value="InterPro"/>
</dbReference>
<organism evidence="8">
    <name type="scientific">Paenibacillus larvae</name>
    <dbReference type="NCBI Taxonomy" id="1464"/>
    <lineage>
        <taxon>Bacteria</taxon>
        <taxon>Bacillati</taxon>
        <taxon>Bacillota</taxon>
        <taxon>Bacilli</taxon>
        <taxon>Bacillales</taxon>
        <taxon>Paenibacillaceae</taxon>
        <taxon>Paenibacillus</taxon>
    </lineage>
</organism>